<reference evidence="3" key="1">
    <citation type="submission" date="2023-07" db="EMBL/GenBank/DDBJ databases">
        <title>Draft genome sequence of Agarivorans aestuarii strain ZMCS4, a CAZymes producing bacteria isolated from the marine brown algae Clodostephus spongiosus.</title>
        <authorList>
            <person name="Lorente B."/>
            <person name="Cabral C."/>
            <person name="Frias J."/>
            <person name="Faria J."/>
            <person name="Toubarro D."/>
        </authorList>
    </citation>
    <scope>NUCLEOTIDE SEQUENCE [LARGE SCALE GENOMIC DNA]</scope>
    <source>
        <strain evidence="3">ZMCS4</strain>
    </source>
</reference>
<dbReference type="Gene3D" id="3.40.50.1820">
    <property type="entry name" value="alpha/beta hydrolase"/>
    <property type="match status" value="1"/>
</dbReference>
<protein>
    <submittedName>
        <fullName evidence="2">Acetylxylan esterase</fullName>
    </submittedName>
</protein>
<proteinExistence type="predicted"/>
<dbReference type="Pfam" id="PF05448">
    <property type="entry name" value="AXE1"/>
    <property type="match status" value="1"/>
</dbReference>
<dbReference type="SUPFAM" id="SSF53474">
    <property type="entry name" value="alpha/beta-Hydrolases"/>
    <property type="match status" value="1"/>
</dbReference>
<evidence type="ECO:0000313" key="3">
    <source>
        <dbReference type="Proteomes" id="UP001310248"/>
    </source>
</evidence>
<comment type="caution">
    <text evidence="2">The sequence shown here is derived from an EMBL/GenBank/DDBJ whole genome shotgun (WGS) entry which is preliminary data.</text>
</comment>
<dbReference type="PANTHER" id="PTHR40111">
    <property type="entry name" value="CEPHALOSPORIN-C DEACETYLASE"/>
    <property type="match status" value="1"/>
</dbReference>
<dbReference type="Proteomes" id="UP001310248">
    <property type="component" value="Unassembled WGS sequence"/>
</dbReference>
<dbReference type="EMBL" id="JAYDYW010000010">
    <property type="protein sequence ID" value="MEE1674911.1"/>
    <property type="molecule type" value="Genomic_DNA"/>
</dbReference>
<sequence length="324" mass="36460">MPSKLKHDFEFEPDYGYTLSQLKALRPNDRPRGFKSFWQNKYQHALQIRPDVAIQDCHQDTPNWRIFKCYYNSTKQMRCGAWLLLPHSGVISQAIISAHGYGGIEQVDCQVPLANTAVLMPCSRGIGLSAKAPISDNPMWHVLHNIQDKERYIIGGCVQDLWCSVSALLRLFPQVANKIGLMGSSFGGGLGIFASAFDPRIQRAHFHVPTFGNVALRLKLATHGSGKALQDFYQQQPKLALSTLRYFDSATAATFLNCPSHWALALFDPFVAPPGQFSAYNNAPKPKQLAVLRAGHFEYPEQQQQREQLDQQLSEFFGELSKYE</sequence>
<accession>A0ABU7G6F6</accession>
<keyword evidence="3" id="KW-1185">Reference proteome</keyword>
<dbReference type="InterPro" id="IPR039069">
    <property type="entry name" value="CE7"/>
</dbReference>
<dbReference type="InterPro" id="IPR008391">
    <property type="entry name" value="AXE1_dom"/>
</dbReference>
<feature type="domain" description="Acetyl xylan esterase" evidence="1">
    <location>
        <begin position="18"/>
        <end position="308"/>
    </location>
</feature>
<dbReference type="PANTHER" id="PTHR40111:SF1">
    <property type="entry name" value="CEPHALOSPORIN-C DEACETYLASE"/>
    <property type="match status" value="1"/>
</dbReference>
<gene>
    <name evidence="2" type="ORF">SNR37_000231</name>
</gene>
<evidence type="ECO:0000259" key="1">
    <source>
        <dbReference type="Pfam" id="PF05448"/>
    </source>
</evidence>
<dbReference type="InterPro" id="IPR029058">
    <property type="entry name" value="AB_hydrolase_fold"/>
</dbReference>
<dbReference type="RefSeq" id="WP_329775931.1">
    <property type="nucleotide sequence ID" value="NZ_JAYDYW010000010.1"/>
</dbReference>
<organism evidence="2 3">
    <name type="scientific">Agarivorans aestuarii</name>
    <dbReference type="NCBI Taxonomy" id="1563703"/>
    <lineage>
        <taxon>Bacteria</taxon>
        <taxon>Pseudomonadati</taxon>
        <taxon>Pseudomonadota</taxon>
        <taxon>Gammaproteobacteria</taxon>
        <taxon>Alteromonadales</taxon>
        <taxon>Alteromonadaceae</taxon>
        <taxon>Agarivorans</taxon>
    </lineage>
</organism>
<name>A0ABU7G6F6_9ALTE</name>
<evidence type="ECO:0000313" key="2">
    <source>
        <dbReference type="EMBL" id="MEE1674911.1"/>
    </source>
</evidence>
<reference evidence="2 3" key="2">
    <citation type="submission" date="2023-12" db="EMBL/GenBank/DDBJ databases">
        <authorList>
            <consortium name="Cladostephus spongiosus"/>
            <person name="Lorente B."/>
            <person name="Cabral C."/>
            <person name="Frias J."/>
            <person name="Faria J."/>
            <person name="Toubarro D."/>
        </authorList>
    </citation>
    <scope>NUCLEOTIDE SEQUENCE [LARGE SCALE GENOMIC DNA]</scope>
    <source>
        <strain evidence="2 3">ZMCS4</strain>
    </source>
</reference>